<protein>
    <submittedName>
        <fullName evidence="2">Type II secretion system protein</fullName>
    </submittedName>
</protein>
<dbReference type="SUPFAM" id="SSF54523">
    <property type="entry name" value="Pili subunits"/>
    <property type="match status" value="1"/>
</dbReference>
<evidence type="ECO:0000313" key="3">
    <source>
        <dbReference type="Proteomes" id="UP001232992"/>
    </source>
</evidence>
<dbReference type="EMBL" id="JAQOSQ010000023">
    <property type="protein sequence ID" value="MDJ1184987.1"/>
    <property type="molecule type" value="Genomic_DNA"/>
</dbReference>
<gene>
    <name evidence="2" type="ORF">PMH09_17505</name>
</gene>
<sequence>MRLWWMGWLKLRQSEVEGFTLIEVLVAIVIVGILSAMATPTWLGFVRQQRVSAINEDISLALRNAQQKARSTKIAQAVSVRINDSGLAQVAIHEKGADITEINKLDEPTWTNLGNDKGVSGTDVLLFSNLVPNLSSSKNINTLDKSVSSDTYPQPISKDDKGPVTIVFNQFGSLDGDDVAALEFGVRGLVIGVGVPAGSSATKPVKDSERCIKVKTLLGAMELGIGEEECKPWQ</sequence>
<dbReference type="Pfam" id="PF07963">
    <property type="entry name" value="N_methyl"/>
    <property type="match status" value="1"/>
</dbReference>
<dbReference type="Proteomes" id="UP001232992">
    <property type="component" value="Unassembled WGS sequence"/>
</dbReference>
<keyword evidence="3" id="KW-1185">Reference proteome</keyword>
<keyword evidence="1" id="KW-1133">Transmembrane helix</keyword>
<organism evidence="2 3">
    <name type="scientific">Roseofilum casamattae BLCC-M143</name>
    <dbReference type="NCBI Taxonomy" id="3022442"/>
    <lineage>
        <taxon>Bacteria</taxon>
        <taxon>Bacillati</taxon>
        <taxon>Cyanobacteriota</taxon>
        <taxon>Cyanophyceae</taxon>
        <taxon>Desertifilales</taxon>
        <taxon>Desertifilaceae</taxon>
        <taxon>Roseofilum</taxon>
        <taxon>Roseofilum casamattae</taxon>
    </lineage>
</organism>
<accession>A0ABT7C1N6</accession>
<evidence type="ECO:0000313" key="2">
    <source>
        <dbReference type="EMBL" id="MDJ1184987.1"/>
    </source>
</evidence>
<feature type="transmembrane region" description="Helical" evidence="1">
    <location>
        <begin position="21"/>
        <end position="45"/>
    </location>
</feature>
<evidence type="ECO:0000256" key="1">
    <source>
        <dbReference type="SAM" id="Phobius"/>
    </source>
</evidence>
<dbReference type="PROSITE" id="PS00409">
    <property type="entry name" value="PROKAR_NTER_METHYL"/>
    <property type="match status" value="1"/>
</dbReference>
<reference evidence="2 3" key="1">
    <citation type="submission" date="2023-01" db="EMBL/GenBank/DDBJ databases">
        <title>Novel diversity within Roseofilum (Cyanobacteria; Desertifilaceae) from marine benthic mats with descriptions of four novel species.</title>
        <authorList>
            <person name="Wang Y."/>
            <person name="Berthold D.E."/>
            <person name="Hu J."/>
            <person name="Lefler F.W."/>
            <person name="Laughinghouse H.D. IV."/>
        </authorList>
    </citation>
    <scope>NUCLEOTIDE SEQUENCE [LARGE SCALE GENOMIC DNA]</scope>
    <source>
        <strain evidence="2 3">BLCC-M143</strain>
    </source>
</reference>
<keyword evidence="1" id="KW-0812">Transmembrane</keyword>
<dbReference type="InterPro" id="IPR045584">
    <property type="entry name" value="Pilin-like"/>
</dbReference>
<dbReference type="InterPro" id="IPR012902">
    <property type="entry name" value="N_methyl_site"/>
</dbReference>
<proteinExistence type="predicted"/>
<keyword evidence="1" id="KW-0472">Membrane</keyword>
<dbReference type="NCBIfam" id="TIGR02532">
    <property type="entry name" value="IV_pilin_GFxxxE"/>
    <property type="match status" value="1"/>
</dbReference>
<dbReference type="Gene3D" id="3.30.700.10">
    <property type="entry name" value="Glycoprotein, Type 4 Pilin"/>
    <property type="match status" value="1"/>
</dbReference>
<comment type="caution">
    <text evidence="2">The sequence shown here is derived from an EMBL/GenBank/DDBJ whole genome shotgun (WGS) entry which is preliminary data.</text>
</comment>
<name>A0ABT7C1N6_9CYAN</name>
<dbReference type="RefSeq" id="WP_283759638.1">
    <property type="nucleotide sequence ID" value="NZ_JAQOSQ010000023.1"/>
</dbReference>